<gene>
    <name evidence="1" type="ORF">SAMN05216227_101921</name>
</gene>
<name>A0A1H8I6K8_9RHOB</name>
<protein>
    <submittedName>
        <fullName evidence="1">Uncharacterized protein</fullName>
    </submittedName>
</protein>
<proteinExistence type="predicted"/>
<evidence type="ECO:0000313" key="1">
    <source>
        <dbReference type="EMBL" id="SEN63755.1"/>
    </source>
</evidence>
<dbReference type="Proteomes" id="UP000183002">
    <property type="component" value="Unassembled WGS sequence"/>
</dbReference>
<evidence type="ECO:0000313" key="2">
    <source>
        <dbReference type="Proteomes" id="UP000183002"/>
    </source>
</evidence>
<accession>A0A1H8I6K8</accession>
<dbReference type="EMBL" id="FOCO01000019">
    <property type="protein sequence ID" value="SEN63755.1"/>
    <property type="molecule type" value="Genomic_DNA"/>
</dbReference>
<sequence length="203" mass="21742">MILRSATSDGPKAAIRRGVVPMAGRVLGAGFLRGIKGMVVAGGGVAHRASQLRGSAGLRRAAGISPFLLPSETLELVAIKTHKRGFVACVNHPSLSWRPPHWPCRAAFKTATRLSTTPLCAPLVARQLALLLPVPRAAAKPKARLLVRWRAACRVACRALRLVTNTSISALRFVAVIDLTRPFGVIPRVAFLHFSPRACQGRV</sequence>
<dbReference type="STRING" id="1077947.SAMN05216227_101921"/>
<keyword evidence="2" id="KW-1185">Reference proteome</keyword>
<dbReference type="AlphaFoldDB" id="A0A1H8I6K8"/>
<organism evidence="1 2">
    <name type="scientific">Pseudorhodobacter antarcticus</name>
    <dbReference type="NCBI Taxonomy" id="1077947"/>
    <lineage>
        <taxon>Bacteria</taxon>
        <taxon>Pseudomonadati</taxon>
        <taxon>Pseudomonadota</taxon>
        <taxon>Alphaproteobacteria</taxon>
        <taxon>Rhodobacterales</taxon>
        <taxon>Paracoccaceae</taxon>
        <taxon>Pseudorhodobacter</taxon>
    </lineage>
</organism>
<reference evidence="1 2" key="1">
    <citation type="submission" date="2016-10" db="EMBL/GenBank/DDBJ databases">
        <authorList>
            <person name="de Groot N.N."/>
        </authorList>
    </citation>
    <scope>NUCLEOTIDE SEQUENCE [LARGE SCALE GENOMIC DNA]</scope>
    <source>
        <strain evidence="1 2">CGMCC 1.10836</strain>
    </source>
</reference>